<dbReference type="EMBL" id="JAZEWV010000060">
    <property type="protein sequence ID" value="MEE4546935.1"/>
    <property type="molecule type" value="Genomic_DNA"/>
</dbReference>
<evidence type="ECO:0000313" key="3">
    <source>
        <dbReference type="EMBL" id="MEE4546935.1"/>
    </source>
</evidence>
<evidence type="ECO:0000313" key="4">
    <source>
        <dbReference type="Proteomes" id="UP001344658"/>
    </source>
</evidence>
<sequence length="168" mass="18469">MAKRSAALLVYRLDAERGLLVLIAHMGGPFWARKNERAWSIPKGEYEDGEEPRDAAFREFAEEMGSQPPAGEIVEMGEFRQPSGKVITTYAVEGEFELSGFHSNTFEMEWPKGSGTIQAFPEVDRADWVTPDRAGVLLVKGQVPIVQRLRDTLAERGAAVDGASEAAS</sequence>
<dbReference type="InterPro" id="IPR015797">
    <property type="entry name" value="NUDIX_hydrolase-like_dom_sf"/>
</dbReference>
<evidence type="ECO:0000259" key="2">
    <source>
        <dbReference type="PROSITE" id="PS51462"/>
    </source>
</evidence>
<name>A0ABU7PM66_9ACTN</name>
<proteinExistence type="predicted"/>
<dbReference type="PROSITE" id="PS00893">
    <property type="entry name" value="NUDIX_BOX"/>
    <property type="match status" value="1"/>
</dbReference>
<keyword evidence="4" id="KW-1185">Reference proteome</keyword>
<evidence type="ECO:0000256" key="1">
    <source>
        <dbReference type="ARBA" id="ARBA00022801"/>
    </source>
</evidence>
<protein>
    <submittedName>
        <fullName evidence="3">NUDIX domain-containing protein</fullName>
    </submittedName>
</protein>
<dbReference type="InterPro" id="IPR000086">
    <property type="entry name" value="NUDIX_hydrolase_dom"/>
</dbReference>
<gene>
    <name evidence="3" type="ORF">V2S66_33850</name>
</gene>
<dbReference type="Proteomes" id="UP001344658">
    <property type="component" value="Unassembled WGS sequence"/>
</dbReference>
<organism evidence="3 4">
    <name type="scientific">Actinacidiphila polyblastidii</name>
    <dbReference type="NCBI Taxonomy" id="3110430"/>
    <lineage>
        <taxon>Bacteria</taxon>
        <taxon>Bacillati</taxon>
        <taxon>Actinomycetota</taxon>
        <taxon>Actinomycetes</taxon>
        <taxon>Kitasatosporales</taxon>
        <taxon>Streptomycetaceae</taxon>
        <taxon>Actinacidiphila</taxon>
    </lineage>
</organism>
<dbReference type="SUPFAM" id="SSF55811">
    <property type="entry name" value="Nudix"/>
    <property type="match status" value="1"/>
</dbReference>
<dbReference type="RefSeq" id="WP_330800856.1">
    <property type="nucleotide sequence ID" value="NZ_JAZEWV010000060.1"/>
</dbReference>
<dbReference type="InterPro" id="IPR020084">
    <property type="entry name" value="NUDIX_hydrolase_CS"/>
</dbReference>
<dbReference type="PANTHER" id="PTHR21340">
    <property type="entry name" value="DIADENOSINE 5,5-P1,P4-TETRAPHOSPHATE PYROPHOSPHOHYDROLASE MUTT"/>
    <property type="match status" value="1"/>
</dbReference>
<dbReference type="Pfam" id="PF00293">
    <property type="entry name" value="NUDIX"/>
    <property type="match status" value="1"/>
</dbReference>
<dbReference type="CDD" id="cd04662">
    <property type="entry name" value="NUDIX_Hydrolase"/>
    <property type="match status" value="1"/>
</dbReference>
<accession>A0ABU7PM66</accession>
<feature type="domain" description="Nudix hydrolase" evidence="2">
    <location>
        <begin position="1"/>
        <end position="151"/>
    </location>
</feature>
<keyword evidence="1" id="KW-0378">Hydrolase</keyword>
<dbReference type="PANTHER" id="PTHR21340:SF7">
    <property type="entry name" value="NUDIX HYDROLASE DOMAIN-CONTAINING PROTEIN"/>
    <property type="match status" value="1"/>
</dbReference>
<dbReference type="InterPro" id="IPR051325">
    <property type="entry name" value="Nudix_hydrolase_domain"/>
</dbReference>
<comment type="caution">
    <text evidence="3">The sequence shown here is derived from an EMBL/GenBank/DDBJ whole genome shotgun (WGS) entry which is preliminary data.</text>
</comment>
<dbReference type="PROSITE" id="PS51462">
    <property type="entry name" value="NUDIX"/>
    <property type="match status" value="1"/>
</dbReference>
<dbReference type="Gene3D" id="3.90.79.10">
    <property type="entry name" value="Nucleoside Triphosphate Pyrophosphohydrolase"/>
    <property type="match status" value="1"/>
</dbReference>
<reference evidence="3 4" key="1">
    <citation type="submission" date="2023-12" db="EMBL/GenBank/DDBJ databases">
        <title>Streptomyces sp. V4-01.</title>
        <authorList>
            <person name="Somphong A."/>
            <person name="Phongsopitanun W."/>
        </authorList>
    </citation>
    <scope>NUCLEOTIDE SEQUENCE [LARGE SCALE GENOMIC DNA]</scope>
    <source>
        <strain evidence="3 4">V4-01</strain>
    </source>
</reference>